<evidence type="ECO:0000256" key="1">
    <source>
        <dbReference type="SAM" id="Phobius"/>
    </source>
</evidence>
<protein>
    <submittedName>
        <fullName evidence="2">Uncharacterized protein</fullName>
    </submittedName>
</protein>
<keyword evidence="1" id="KW-1133">Transmembrane helix</keyword>
<keyword evidence="1" id="KW-0812">Transmembrane</keyword>
<proteinExistence type="predicted"/>
<feature type="transmembrane region" description="Helical" evidence="1">
    <location>
        <begin position="359"/>
        <end position="385"/>
    </location>
</feature>
<sequence length="443" mass="49835">MLSIHKTYFYIFCFCVLSLFFAPALLPFSDELCLAAFAALAGLDMLYNRNLRRYRLMFVLLGVMLFYLAYSLAASPYNIPKAQINDFILQCKPLVAFSLSYAIAPKFTAGEKYFLKKLCIVLAIISVITIATGTYKILLAHIYYQGLLCFGCAAVYLLMSYDRRYERHISPNDLFWGIAILLMGLACTRSKYYGTCVLSLYLIFLYKPGTINLKSLRNIVTALVITGAVIMVAWQKINYYFISGSLSATGNFDPDMLEQVARPMLFAGSLLIFADHLILGSGLASFATFSSSTAINYSSLYHEYGISMVWGLSPEKDTFIADTFYPELAQFGLLGVFFFLTFCWWIWRKFRIALRAESRLLFAVGVMCFALLAIDGVAGCSILQIGGELLMACMGIIAGTTKTIPKTEAKALLARPITELYENKKLKEYGYEFRQNRLLTHHP</sequence>
<feature type="transmembrane region" description="Helical" evidence="1">
    <location>
        <begin position="7"/>
        <end position="26"/>
    </location>
</feature>
<feature type="transmembrane region" description="Helical" evidence="1">
    <location>
        <begin position="328"/>
        <end position="347"/>
    </location>
</feature>
<feature type="transmembrane region" description="Helical" evidence="1">
    <location>
        <begin position="119"/>
        <end position="137"/>
    </location>
</feature>
<feature type="transmembrane region" description="Helical" evidence="1">
    <location>
        <begin position="216"/>
        <end position="234"/>
    </location>
</feature>
<evidence type="ECO:0000313" key="2">
    <source>
        <dbReference type="EMBL" id="HIU38279.1"/>
    </source>
</evidence>
<dbReference type="Proteomes" id="UP000824076">
    <property type="component" value="Unassembled WGS sequence"/>
</dbReference>
<feature type="transmembrane region" description="Helical" evidence="1">
    <location>
        <begin position="265"/>
        <end position="289"/>
    </location>
</feature>
<dbReference type="AlphaFoldDB" id="A0A9D1IM09"/>
<reference evidence="2" key="1">
    <citation type="submission" date="2020-10" db="EMBL/GenBank/DDBJ databases">
        <authorList>
            <person name="Gilroy R."/>
        </authorList>
    </citation>
    <scope>NUCLEOTIDE SEQUENCE</scope>
    <source>
        <strain evidence="2">17073</strain>
    </source>
</reference>
<reference evidence="2" key="2">
    <citation type="journal article" date="2021" name="PeerJ">
        <title>Extensive microbial diversity within the chicken gut microbiome revealed by metagenomics and culture.</title>
        <authorList>
            <person name="Gilroy R."/>
            <person name="Ravi A."/>
            <person name="Getino M."/>
            <person name="Pursley I."/>
            <person name="Horton D.L."/>
            <person name="Alikhan N.F."/>
            <person name="Baker D."/>
            <person name="Gharbi K."/>
            <person name="Hall N."/>
            <person name="Watson M."/>
            <person name="Adriaenssens E.M."/>
            <person name="Foster-Nyarko E."/>
            <person name="Jarju S."/>
            <person name="Secka A."/>
            <person name="Antonio M."/>
            <person name="Oren A."/>
            <person name="Chaudhuri R.R."/>
            <person name="La Ragione R."/>
            <person name="Hildebrand F."/>
            <person name="Pallen M.J."/>
        </authorList>
    </citation>
    <scope>NUCLEOTIDE SEQUENCE</scope>
    <source>
        <strain evidence="2">17073</strain>
    </source>
</reference>
<comment type="caution">
    <text evidence="2">The sequence shown here is derived from an EMBL/GenBank/DDBJ whole genome shotgun (WGS) entry which is preliminary data.</text>
</comment>
<feature type="transmembrane region" description="Helical" evidence="1">
    <location>
        <begin position="54"/>
        <end position="75"/>
    </location>
</feature>
<evidence type="ECO:0000313" key="3">
    <source>
        <dbReference type="Proteomes" id="UP000824076"/>
    </source>
</evidence>
<dbReference type="EMBL" id="DVMS01000031">
    <property type="protein sequence ID" value="HIU38279.1"/>
    <property type="molecule type" value="Genomic_DNA"/>
</dbReference>
<accession>A0A9D1IM09</accession>
<feature type="transmembrane region" description="Helical" evidence="1">
    <location>
        <begin position="174"/>
        <end position="204"/>
    </location>
</feature>
<keyword evidence="1" id="KW-0472">Membrane</keyword>
<feature type="transmembrane region" description="Helical" evidence="1">
    <location>
        <begin position="143"/>
        <end position="162"/>
    </location>
</feature>
<gene>
    <name evidence="2" type="ORF">IAD18_01270</name>
</gene>
<name>A0A9D1IM09_9BACT</name>
<organism evidence="2 3">
    <name type="scientific">Candidatus Limisoma intestinavium</name>
    <dbReference type="NCBI Taxonomy" id="2840856"/>
    <lineage>
        <taxon>Bacteria</taxon>
        <taxon>Pseudomonadati</taxon>
        <taxon>Bacteroidota</taxon>
        <taxon>Bacteroidia</taxon>
        <taxon>Bacteroidales</taxon>
        <taxon>Candidatus Limisoma</taxon>
    </lineage>
</organism>